<dbReference type="GO" id="GO:0003885">
    <property type="term" value="F:D-arabinono-1,4-lactone oxidase activity"/>
    <property type="evidence" value="ECO:0007669"/>
    <property type="project" value="InterPro"/>
</dbReference>
<organism evidence="3 4">
    <name type="scientific">Humibacter ginsenosidimutans</name>
    <dbReference type="NCBI Taxonomy" id="2599293"/>
    <lineage>
        <taxon>Bacteria</taxon>
        <taxon>Bacillati</taxon>
        <taxon>Actinomycetota</taxon>
        <taxon>Actinomycetes</taxon>
        <taxon>Micrococcales</taxon>
        <taxon>Microbacteriaceae</taxon>
        <taxon>Humibacter</taxon>
    </lineage>
</organism>
<dbReference type="Gene3D" id="3.30.70.2530">
    <property type="match status" value="1"/>
</dbReference>
<dbReference type="OrthoDB" id="9800184at2"/>
<dbReference type="Gene3D" id="3.30.70.2520">
    <property type="match status" value="1"/>
</dbReference>
<dbReference type="PROSITE" id="PS51387">
    <property type="entry name" value="FAD_PCMH"/>
    <property type="match status" value="1"/>
</dbReference>
<dbReference type="GO" id="GO:0016020">
    <property type="term" value="C:membrane"/>
    <property type="evidence" value="ECO:0007669"/>
    <property type="project" value="InterPro"/>
</dbReference>
<dbReference type="InterPro" id="IPR016167">
    <property type="entry name" value="FAD-bd_PCMH_sub1"/>
</dbReference>
<dbReference type="InterPro" id="IPR036318">
    <property type="entry name" value="FAD-bd_PCMH-like_sf"/>
</dbReference>
<dbReference type="InterPro" id="IPR016171">
    <property type="entry name" value="Vanillyl_alc_oxidase_C-sub2"/>
</dbReference>
<reference evidence="3 4" key="1">
    <citation type="submission" date="2019-07" db="EMBL/GenBank/DDBJ databases">
        <title>Full genome sequence of Humibacter sp. WJ7-1.</title>
        <authorList>
            <person name="Im W.-T."/>
        </authorList>
    </citation>
    <scope>NUCLEOTIDE SEQUENCE [LARGE SCALE GENOMIC DNA]</scope>
    <source>
        <strain evidence="3 4">WJ7-1</strain>
    </source>
</reference>
<evidence type="ECO:0000256" key="1">
    <source>
        <dbReference type="ARBA" id="ARBA00023002"/>
    </source>
</evidence>
<dbReference type="Gene3D" id="3.30.43.10">
    <property type="entry name" value="Uridine Diphospho-n-acetylenolpyruvylglucosamine Reductase, domain 2"/>
    <property type="match status" value="1"/>
</dbReference>
<dbReference type="AlphaFoldDB" id="A0A5B8M4J8"/>
<dbReference type="InterPro" id="IPR016169">
    <property type="entry name" value="FAD-bd_PCMH_sub2"/>
</dbReference>
<dbReference type="PANTHER" id="PTHR43762">
    <property type="entry name" value="L-GULONOLACTONE OXIDASE"/>
    <property type="match status" value="1"/>
</dbReference>
<dbReference type="Gene3D" id="3.30.465.10">
    <property type="match status" value="1"/>
</dbReference>
<dbReference type="Pfam" id="PF04030">
    <property type="entry name" value="ALO"/>
    <property type="match status" value="1"/>
</dbReference>
<dbReference type="Proteomes" id="UP000320216">
    <property type="component" value="Chromosome"/>
</dbReference>
<dbReference type="GO" id="GO:0080049">
    <property type="term" value="F:L-gulono-1,4-lactone dehydrogenase activity"/>
    <property type="evidence" value="ECO:0007669"/>
    <property type="project" value="TreeGrafter"/>
</dbReference>
<dbReference type="SUPFAM" id="SSF56176">
    <property type="entry name" value="FAD-binding/transporter-associated domain-like"/>
    <property type="match status" value="1"/>
</dbReference>
<sequence>MLPRDWCAGPTSCTIVLTHYKTRTHPTRRCEKRRGEAARVRRGDVAETAGTNWAGNYTYTASEVRHPSSVDDVRAAVREAAASGARVHAIGTRHCFNDIADTPGVHLAMTSLTPRFELDEQARTVTVSAGERYGDIALRLDAAGYALPNLASLPHISVAGAIATATHGSGDRNVNLAAVVAGLELVDGTGELVTLRRGDADFDGAVVGIGALGIITAVTLDVVPSFEVEQTVYDGLDWEAVLEHYDAITSSAYSVSMFTDWVDGVQQVWLKRRADEQGEAPVTFFGSPKSTVKRHPLPGVDASACTDQFGVPGPWYDRLPHFKLEFTPSNGEEIQSEYLVPRERAADAIRALLPLAEQIAPVLQVTELRTVAADELWLSSAYQRDVTGIHFTWKRDQQAVEAVLPAIEAALFPLGARPHWGKVFVDVEGVVPSLYPRFDDFRALASRFDPKGVFRNAYLDRLLG</sequence>
<dbReference type="KEGG" id="huw:FPZ11_11120"/>
<accession>A0A5B8M4J8</accession>
<evidence type="ECO:0000313" key="4">
    <source>
        <dbReference type="Proteomes" id="UP000320216"/>
    </source>
</evidence>
<keyword evidence="1" id="KW-0560">Oxidoreductase</keyword>
<dbReference type="GO" id="GO:0071949">
    <property type="term" value="F:FAD binding"/>
    <property type="evidence" value="ECO:0007669"/>
    <property type="project" value="InterPro"/>
</dbReference>
<dbReference type="Pfam" id="PF01565">
    <property type="entry name" value="FAD_binding_4"/>
    <property type="match status" value="1"/>
</dbReference>
<evidence type="ECO:0000313" key="3">
    <source>
        <dbReference type="EMBL" id="QDZ15236.1"/>
    </source>
</evidence>
<dbReference type="InterPro" id="IPR006094">
    <property type="entry name" value="Oxid_FAD_bind_N"/>
</dbReference>
<evidence type="ECO:0000259" key="2">
    <source>
        <dbReference type="PROSITE" id="PS51387"/>
    </source>
</evidence>
<dbReference type="EMBL" id="CP042305">
    <property type="protein sequence ID" value="QDZ15236.1"/>
    <property type="molecule type" value="Genomic_DNA"/>
</dbReference>
<protein>
    <submittedName>
        <fullName evidence="3">FAD-binding protein</fullName>
    </submittedName>
</protein>
<dbReference type="Gene3D" id="1.10.45.10">
    <property type="entry name" value="Vanillyl-alcohol Oxidase, Chain A, domain 4"/>
    <property type="match status" value="1"/>
</dbReference>
<dbReference type="InterPro" id="IPR016166">
    <property type="entry name" value="FAD-bd_PCMH"/>
</dbReference>
<name>A0A5B8M4J8_9MICO</name>
<keyword evidence="4" id="KW-1185">Reference proteome</keyword>
<dbReference type="PANTHER" id="PTHR43762:SF1">
    <property type="entry name" value="D-ARABINONO-1,4-LACTONE OXIDASE"/>
    <property type="match status" value="1"/>
</dbReference>
<dbReference type="InterPro" id="IPR007173">
    <property type="entry name" value="ALO_C"/>
</dbReference>
<feature type="domain" description="FAD-binding PCMH-type" evidence="2">
    <location>
        <begin position="57"/>
        <end position="225"/>
    </location>
</feature>
<dbReference type="PIRSF" id="PIRSF000136">
    <property type="entry name" value="LGO_GLO"/>
    <property type="match status" value="1"/>
</dbReference>
<gene>
    <name evidence="3" type="ORF">FPZ11_11120</name>
</gene>
<proteinExistence type="predicted"/>
<dbReference type="InterPro" id="IPR010031">
    <property type="entry name" value="FAD_lactone_oxidase-like"/>
</dbReference>